<keyword evidence="3" id="KW-0946">Virion</keyword>
<evidence type="ECO:0000313" key="4">
    <source>
        <dbReference type="Proteomes" id="UP001153069"/>
    </source>
</evidence>
<dbReference type="Pfam" id="PF08757">
    <property type="entry name" value="CotH"/>
    <property type="match status" value="2"/>
</dbReference>
<feature type="chain" id="PRO_5040252515" evidence="1">
    <location>
        <begin position="19"/>
        <end position="854"/>
    </location>
</feature>
<dbReference type="PANTHER" id="PTHR40050">
    <property type="entry name" value="INNER SPORE COAT PROTEIN H"/>
    <property type="match status" value="1"/>
</dbReference>
<keyword evidence="1" id="KW-0732">Signal</keyword>
<dbReference type="Proteomes" id="UP001153069">
    <property type="component" value="Unassembled WGS sequence"/>
</dbReference>
<accession>A0A9N8EQ55</accession>
<proteinExistence type="predicted"/>
<organism evidence="3 4">
    <name type="scientific">Seminavis robusta</name>
    <dbReference type="NCBI Taxonomy" id="568900"/>
    <lineage>
        <taxon>Eukaryota</taxon>
        <taxon>Sar</taxon>
        <taxon>Stramenopiles</taxon>
        <taxon>Ochrophyta</taxon>
        <taxon>Bacillariophyta</taxon>
        <taxon>Bacillariophyceae</taxon>
        <taxon>Bacillariophycidae</taxon>
        <taxon>Naviculales</taxon>
        <taxon>Naviculaceae</taxon>
        <taxon>Seminavis</taxon>
    </lineage>
</organism>
<dbReference type="Gene3D" id="2.60.40.1260">
    <property type="entry name" value="Lamin Tail domain"/>
    <property type="match status" value="1"/>
</dbReference>
<dbReference type="InterPro" id="IPR001322">
    <property type="entry name" value="Lamin_tail_dom"/>
</dbReference>
<keyword evidence="4" id="KW-1185">Reference proteome</keyword>
<feature type="signal peptide" evidence="1">
    <location>
        <begin position="1"/>
        <end position="18"/>
    </location>
</feature>
<gene>
    <name evidence="3" type="ORF">SEMRO_1328_G263200.1</name>
</gene>
<dbReference type="InterPro" id="IPR014867">
    <property type="entry name" value="Spore_coat_CotH_CotH2/3/7"/>
</dbReference>
<keyword evidence="3" id="KW-0167">Capsid protein</keyword>
<sequence length="854" mass="95280">MRFHTSLVLLSTYLGGFCSYASIIVNEIARAGTSNVCSGHDWVELYNNSTEAIDLSNGYILHDDKGAHDSGAFHFPVSTQLQPHSYLLLCTKLKSRDADLAQVPDPTTPQFGIGKGDTITLLKVTNSTTSEQAVTRSVSYQIVSSVGPLPDDLETDAFDLTYALDPVSHEYAYTSTPTPGASNVMTDVPTTEERAQTIRARLAKQNALGTAFFNMDDQGLPVLNGMPGVLDLYLDMLEEDVAYITEKAYEELYRPFQRAKLLTIEGEEIATFNSPGRIRPKGQSTLYASQCLGVRTMPFQVDMDRKDANQTLFGIERFFLRHHLADNSYIRDWSYHRMLARFGLPHLRARHVRLYINEELYGFYTLLEAPEQEYVFARNFDSYAPEHNPAAIYKFTNLGAACGQYSEKDIANAATRLDEAATPPYAFERGDHRRPIDVLGIAGAVGGCHDNYIRDVEVLDREDVVLAWLRYNRDCAKMRMEEGLVDRKFGSSDLDDTMEDFLREHLDRANDSCNPGCTNSHLQEDVDVASFLKTIAFYAVTLGQDSPLGPGHNYYLVQTGDGKGWKLQAYDFNYPYPVHCPVEVCNERLVHWSITRPTCRSLEENPLVGPLLSEPDLHKQYLGYVKDFVNNVYGSSSLVEQMTSHVNYIRVFAAGDVFGTYGAYFEEELSPDAAEWNTGRFPLLPTMKARTSDVQAQLTAIEGGTFPRGHMVGLHEDDEPWEVCTDWRSNVPHTSECTLGCQYNGCNMPGWAVESYCDEETGTCYHGDYDESCQNIVNGDQYPGMQNRPDGRETFCRFAAGVPVKVSECPAVTRESFAGDTTDASSEAWSSHSSVGSWVVSLSIVLLASINIGL</sequence>
<evidence type="ECO:0000256" key="1">
    <source>
        <dbReference type="SAM" id="SignalP"/>
    </source>
</evidence>
<protein>
    <submittedName>
        <fullName evidence="3">Spore coat protein CotH</fullName>
    </submittedName>
</protein>
<dbReference type="OrthoDB" id="193138at2759"/>
<dbReference type="SUPFAM" id="SSF74853">
    <property type="entry name" value="Lamin A/C globular tail domain"/>
    <property type="match status" value="1"/>
</dbReference>
<evidence type="ECO:0000259" key="2">
    <source>
        <dbReference type="PROSITE" id="PS51841"/>
    </source>
</evidence>
<comment type="caution">
    <text evidence="3">The sequence shown here is derived from an EMBL/GenBank/DDBJ whole genome shotgun (WGS) entry which is preliminary data.</text>
</comment>
<dbReference type="Pfam" id="PF00932">
    <property type="entry name" value="LTD"/>
    <property type="match status" value="1"/>
</dbReference>
<name>A0A9N8EQ55_9STRA</name>
<reference evidence="3" key="1">
    <citation type="submission" date="2020-06" db="EMBL/GenBank/DDBJ databases">
        <authorList>
            <consortium name="Plant Systems Biology data submission"/>
        </authorList>
    </citation>
    <scope>NUCLEOTIDE SEQUENCE</scope>
    <source>
        <strain evidence="3">D6</strain>
    </source>
</reference>
<feature type="domain" description="LTD" evidence="2">
    <location>
        <begin position="5"/>
        <end position="150"/>
    </location>
</feature>
<dbReference type="EMBL" id="CAICTM010001326">
    <property type="protein sequence ID" value="CAB9522665.1"/>
    <property type="molecule type" value="Genomic_DNA"/>
</dbReference>
<dbReference type="AlphaFoldDB" id="A0A9N8EQ55"/>
<dbReference type="PANTHER" id="PTHR40050:SF1">
    <property type="entry name" value="INNER SPORE COAT PROTEIN H"/>
    <property type="match status" value="1"/>
</dbReference>
<dbReference type="PROSITE" id="PS51841">
    <property type="entry name" value="LTD"/>
    <property type="match status" value="1"/>
</dbReference>
<dbReference type="InterPro" id="IPR036415">
    <property type="entry name" value="Lamin_tail_dom_sf"/>
</dbReference>
<evidence type="ECO:0000313" key="3">
    <source>
        <dbReference type="EMBL" id="CAB9522665.1"/>
    </source>
</evidence>